<evidence type="ECO:0000256" key="9">
    <source>
        <dbReference type="SAM" id="SignalP"/>
    </source>
</evidence>
<dbReference type="Pfam" id="PF02321">
    <property type="entry name" value="OEP"/>
    <property type="match status" value="2"/>
</dbReference>
<keyword evidence="4" id="KW-1134">Transmembrane beta strand</keyword>
<dbReference type="NCBIfam" id="TIGR01844">
    <property type="entry name" value="type_I_sec_TolC"/>
    <property type="match status" value="1"/>
</dbReference>
<dbReference type="InterPro" id="IPR003423">
    <property type="entry name" value="OMP_efflux"/>
</dbReference>
<accession>A0A1H6GUV4</accession>
<keyword evidence="5" id="KW-0812">Transmembrane</keyword>
<dbReference type="SUPFAM" id="SSF56954">
    <property type="entry name" value="Outer membrane efflux proteins (OEP)"/>
    <property type="match status" value="1"/>
</dbReference>
<dbReference type="PANTHER" id="PTHR30026:SF22">
    <property type="entry name" value="OUTER MEMBRANE EFFLUX PROTEIN"/>
    <property type="match status" value="1"/>
</dbReference>
<feature type="signal peptide" evidence="9">
    <location>
        <begin position="1"/>
        <end position="26"/>
    </location>
</feature>
<feature type="compositionally biased region" description="Low complexity" evidence="8">
    <location>
        <begin position="458"/>
        <end position="477"/>
    </location>
</feature>
<dbReference type="PANTHER" id="PTHR30026">
    <property type="entry name" value="OUTER MEMBRANE PROTEIN TOLC"/>
    <property type="match status" value="1"/>
</dbReference>
<proteinExistence type="inferred from homology"/>
<dbReference type="Proteomes" id="UP000182983">
    <property type="component" value="Unassembled WGS sequence"/>
</dbReference>
<organism evidence="10 11">
    <name type="scientific">Magnetospirillum fulvum</name>
    <name type="common">Rhodospirillum fulvum</name>
    <dbReference type="NCBI Taxonomy" id="1082"/>
    <lineage>
        <taxon>Bacteria</taxon>
        <taxon>Pseudomonadati</taxon>
        <taxon>Pseudomonadota</taxon>
        <taxon>Alphaproteobacteria</taxon>
        <taxon>Rhodospirillales</taxon>
        <taxon>Rhodospirillaceae</taxon>
        <taxon>Magnetospirillum</taxon>
    </lineage>
</organism>
<evidence type="ECO:0000313" key="11">
    <source>
        <dbReference type="Proteomes" id="UP000182983"/>
    </source>
</evidence>
<dbReference type="AlphaFoldDB" id="A0A1H6GUV4"/>
<sequence length="505" mass="55611">MAIGCSRGSISLLAFFFFIGAWSAGAATLEDELSEIISNHPQIQAKTKAVNSATEGIRAARAGYYPTVRAGGDQGNEYIDSPDRRSVQGRPFNDQRQTANLTVTQKIFDGFATESAVDAAKIGRDISTSDLNATRQTTLLEGTTAYLDILRQTRLVALSRENERKVAEQLNLEDERVRKGSGITSDVLAAKQRLQIAKERRVNFEGGFHTAVARYTQVFGHAPDVAALTDPPMPLDQIPDSIDDVLAAAEKGNPTLDSATRSIELTDERRRGAEAGYWPTLDLVGKADYENGKNAVIGVRRDWSVLLVANWELFSGFKTNAQVAQASWDHAASRDNRLQTSRKISEAARTAWHKLETARQRLDLLENAANIAEEVWEAQKRKREAGKATVQEVMDEETRINDARINYTGAYFDMYQAAYELLAVMGRLEIDSLKRDTLPPSLERTSMTAPRPSPVPAPRTTAPLARPTAAPQPTPDTEAITAQANEANTAMLERVRTLMLRHSGE</sequence>
<comment type="similarity">
    <text evidence="2">Belongs to the outer membrane factor (OMF) (TC 1.B.17) family.</text>
</comment>
<dbReference type="RefSeq" id="WP_083386572.1">
    <property type="nucleotide sequence ID" value="NZ_FNWO01000001.1"/>
</dbReference>
<keyword evidence="9" id="KW-0732">Signal</keyword>
<dbReference type="EMBL" id="FNWO01000001">
    <property type="protein sequence ID" value="SEH25930.1"/>
    <property type="molecule type" value="Genomic_DNA"/>
</dbReference>
<dbReference type="OrthoDB" id="9814637at2"/>
<evidence type="ECO:0000256" key="8">
    <source>
        <dbReference type="SAM" id="MobiDB-lite"/>
    </source>
</evidence>
<keyword evidence="11" id="KW-1185">Reference proteome</keyword>
<evidence type="ECO:0000256" key="6">
    <source>
        <dbReference type="ARBA" id="ARBA00023136"/>
    </source>
</evidence>
<evidence type="ECO:0000256" key="5">
    <source>
        <dbReference type="ARBA" id="ARBA00022692"/>
    </source>
</evidence>
<gene>
    <name evidence="10" type="ORF">SAMN04244559_00345</name>
</gene>
<feature type="chain" id="PRO_5010267460" evidence="9">
    <location>
        <begin position="27"/>
        <end position="505"/>
    </location>
</feature>
<evidence type="ECO:0000256" key="2">
    <source>
        <dbReference type="ARBA" id="ARBA00007613"/>
    </source>
</evidence>
<evidence type="ECO:0000256" key="7">
    <source>
        <dbReference type="ARBA" id="ARBA00023237"/>
    </source>
</evidence>
<evidence type="ECO:0000256" key="1">
    <source>
        <dbReference type="ARBA" id="ARBA00004442"/>
    </source>
</evidence>
<evidence type="ECO:0000256" key="3">
    <source>
        <dbReference type="ARBA" id="ARBA00022448"/>
    </source>
</evidence>
<evidence type="ECO:0000256" key="4">
    <source>
        <dbReference type="ARBA" id="ARBA00022452"/>
    </source>
</evidence>
<comment type="subcellular location">
    <subcellularLocation>
        <location evidence="1">Cell outer membrane</location>
    </subcellularLocation>
</comment>
<evidence type="ECO:0000313" key="10">
    <source>
        <dbReference type="EMBL" id="SEH25930.1"/>
    </source>
</evidence>
<reference evidence="11" key="1">
    <citation type="submission" date="2016-10" db="EMBL/GenBank/DDBJ databases">
        <authorList>
            <person name="Varghese N."/>
            <person name="Submissions S."/>
        </authorList>
    </citation>
    <scope>NUCLEOTIDE SEQUENCE [LARGE SCALE GENOMIC DNA]</scope>
    <source>
        <strain evidence="11">DSM 13234</strain>
    </source>
</reference>
<keyword evidence="7" id="KW-0998">Cell outer membrane</keyword>
<dbReference type="GO" id="GO:0015288">
    <property type="term" value="F:porin activity"/>
    <property type="evidence" value="ECO:0007669"/>
    <property type="project" value="TreeGrafter"/>
</dbReference>
<dbReference type="GO" id="GO:0015562">
    <property type="term" value="F:efflux transmembrane transporter activity"/>
    <property type="evidence" value="ECO:0007669"/>
    <property type="project" value="InterPro"/>
</dbReference>
<dbReference type="GO" id="GO:1990281">
    <property type="term" value="C:efflux pump complex"/>
    <property type="evidence" value="ECO:0007669"/>
    <property type="project" value="TreeGrafter"/>
</dbReference>
<name>A0A1H6GUV4_MAGFU</name>
<dbReference type="GO" id="GO:0009279">
    <property type="term" value="C:cell outer membrane"/>
    <property type="evidence" value="ECO:0007669"/>
    <property type="project" value="UniProtKB-SubCell"/>
</dbReference>
<dbReference type="Gene3D" id="1.20.1600.10">
    <property type="entry name" value="Outer membrane efflux proteins (OEP)"/>
    <property type="match status" value="1"/>
</dbReference>
<keyword evidence="3" id="KW-0813">Transport</keyword>
<protein>
    <submittedName>
        <fullName evidence="10">Outer membrane protein, adhesin transport system</fullName>
    </submittedName>
</protein>
<dbReference type="InterPro" id="IPR010130">
    <property type="entry name" value="T1SS_OMP_TolC"/>
</dbReference>
<feature type="region of interest" description="Disordered" evidence="8">
    <location>
        <begin position="438"/>
        <end position="477"/>
    </location>
</feature>
<dbReference type="InterPro" id="IPR051906">
    <property type="entry name" value="TolC-like"/>
</dbReference>
<keyword evidence="6" id="KW-0472">Membrane</keyword>